<dbReference type="AlphaFoldDB" id="A0AAV7I5M3"/>
<organism evidence="1 2">
    <name type="scientific">Cotesia glomerata</name>
    <name type="common">Lepidopteran parasitic wasp</name>
    <name type="synonym">Apanteles glomeratus</name>
    <dbReference type="NCBI Taxonomy" id="32391"/>
    <lineage>
        <taxon>Eukaryota</taxon>
        <taxon>Metazoa</taxon>
        <taxon>Ecdysozoa</taxon>
        <taxon>Arthropoda</taxon>
        <taxon>Hexapoda</taxon>
        <taxon>Insecta</taxon>
        <taxon>Pterygota</taxon>
        <taxon>Neoptera</taxon>
        <taxon>Endopterygota</taxon>
        <taxon>Hymenoptera</taxon>
        <taxon>Apocrita</taxon>
        <taxon>Ichneumonoidea</taxon>
        <taxon>Braconidae</taxon>
        <taxon>Microgastrinae</taxon>
        <taxon>Cotesia</taxon>
    </lineage>
</organism>
<evidence type="ECO:0000313" key="2">
    <source>
        <dbReference type="Proteomes" id="UP000826195"/>
    </source>
</evidence>
<gene>
    <name evidence="1" type="ORF">KQX54_011157</name>
</gene>
<reference evidence="1 2" key="1">
    <citation type="journal article" date="2021" name="J. Hered.">
        <title>A chromosome-level genome assembly of the parasitoid wasp, Cotesia glomerata (Hymenoptera: Braconidae).</title>
        <authorList>
            <person name="Pinto B.J."/>
            <person name="Weis J.J."/>
            <person name="Gamble T."/>
            <person name="Ode P.J."/>
            <person name="Paul R."/>
            <person name="Zaspel J.M."/>
        </authorList>
    </citation>
    <scope>NUCLEOTIDE SEQUENCE [LARGE SCALE GENOMIC DNA]</scope>
    <source>
        <strain evidence="1">CgM1</strain>
    </source>
</reference>
<sequence>MKLIRSSLWLSTMKGDVSSGACVITTTTKPGPYDRKFTPQASHEDSVLPQEKRDNIKLRDVIIICGFNNENKNVKKSSIFLKWLEPQHCGEKPIMTV</sequence>
<dbReference type="Proteomes" id="UP000826195">
    <property type="component" value="Unassembled WGS sequence"/>
</dbReference>
<proteinExistence type="predicted"/>
<name>A0AAV7I5M3_COTGL</name>
<comment type="caution">
    <text evidence="1">The sequence shown here is derived from an EMBL/GenBank/DDBJ whole genome shotgun (WGS) entry which is preliminary data.</text>
</comment>
<accession>A0AAV7I5M3</accession>
<keyword evidence="2" id="KW-1185">Reference proteome</keyword>
<evidence type="ECO:0000313" key="1">
    <source>
        <dbReference type="EMBL" id="KAH0546529.1"/>
    </source>
</evidence>
<protein>
    <submittedName>
        <fullName evidence="1">Uncharacterized protein</fullName>
    </submittedName>
</protein>
<dbReference type="EMBL" id="JAHXZJ010002237">
    <property type="protein sequence ID" value="KAH0546529.1"/>
    <property type="molecule type" value="Genomic_DNA"/>
</dbReference>